<feature type="repeat" description="TPR" evidence="3">
    <location>
        <begin position="377"/>
        <end position="410"/>
    </location>
</feature>
<evidence type="ECO:0000256" key="3">
    <source>
        <dbReference type="PROSITE-ProRule" id="PRU00339"/>
    </source>
</evidence>
<dbReference type="Pfam" id="PF13424">
    <property type="entry name" value="TPR_12"/>
    <property type="match status" value="3"/>
</dbReference>
<feature type="repeat" description="TPR" evidence="3">
    <location>
        <begin position="461"/>
        <end position="494"/>
    </location>
</feature>
<dbReference type="Pfam" id="PF00515">
    <property type="entry name" value="TPR_1"/>
    <property type="match status" value="1"/>
</dbReference>
<dbReference type="PRINTS" id="PR00381">
    <property type="entry name" value="KINESINLIGHT"/>
</dbReference>
<keyword evidence="4" id="KW-0963">Cytoplasm</keyword>
<dbReference type="InterPro" id="IPR019734">
    <property type="entry name" value="TPR_rpt"/>
</dbReference>
<protein>
    <recommendedName>
        <fullName evidence="4">Kinesin light chain</fullName>
    </recommendedName>
</protein>
<dbReference type="Proteomes" id="UP000663889">
    <property type="component" value="Unassembled WGS sequence"/>
</dbReference>
<dbReference type="Gene3D" id="1.25.40.10">
    <property type="entry name" value="Tetratricopeptide repeat domain"/>
    <property type="match status" value="4"/>
</dbReference>
<dbReference type="AlphaFoldDB" id="A0A815L919"/>
<organism evidence="6 7">
    <name type="scientific">Rotaria sordida</name>
    <dbReference type="NCBI Taxonomy" id="392033"/>
    <lineage>
        <taxon>Eukaryota</taxon>
        <taxon>Metazoa</taxon>
        <taxon>Spiralia</taxon>
        <taxon>Gnathifera</taxon>
        <taxon>Rotifera</taxon>
        <taxon>Eurotatoria</taxon>
        <taxon>Bdelloidea</taxon>
        <taxon>Philodinida</taxon>
        <taxon>Philodinidae</taxon>
        <taxon>Rotaria</taxon>
    </lineage>
</organism>
<feature type="repeat" description="TPR" evidence="3">
    <location>
        <begin position="419"/>
        <end position="452"/>
    </location>
</feature>
<feature type="repeat" description="TPR" evidence="3">
    <location>
        <begin position="293"/>
        <end position="326"/>
    </location>
</feature>
<dbReference type="InterPro" id="IPR011990">
    <property type="entry name" value="TPR-like_helical_dom_sf"/>
</dbReference>
<keyword evidence="1" id="KW-0677">Repeat</keyword>
<evidence type="ECO:0000313" key="6">
    <source>
        <dbReference type="EMBL" id="CAF1406759.1"/>
    </source>
</evidence>
<evidence type="ECO:0000256" key="1">
    <source>
        <dbReference type="ARBA" id="ARBA00022737"/>
    </source>
</evidence>
<feature type="repeat" description="TPR" evidence="3">
    <location>
        <begin position="503"/>
        <end position="536"/>
    </location>
</feature>
<keyword evidence="4" id="KW-0493">Microtubule</keyword>
<keyword evidence="4" id="KW-0505">Motor protein</keyword>
<gene>
    <name evidence="6" type="ORF">SEV965_LOCUS31689</name>
</gene>
<keyword evidence="4" id="KW-0206">Cytoskeleton</keyword>
<comment type="caution">
    <text evidence="6">The sequence shown here is derived from an EMBL/GenBank/DDBJ whole genome shotgun (WGS) entry which is preliminary data.</text>
</comment>
<feature type="repeat" description="TPR" evidence="3">
    <location>
        <begin position="335"/>
        <end position="368"/>
    </location>
</feature>
<dbReference type="SUPFAM" id="SSF81901">
    <property type="entry name" value="HCP-like"/>
    <property type="match status" value="1"/>
</dbReference>
<feature type="region of interest" description="Disordered" evidence="5">
    <location>
        <begin position="1"/>
        <end position="36"/>
    </location>
</feature>
<proteinExistence type="inferred from homology"/>
<reference evidence="6" key="1">
    <citation type="submission" date="2021-02" db="EMBL/GenBank/DDBJ databases">
        <authorList>
            <person name="Nowell W R."/>
        </authorList>
    </citation>
    <scope>NUCLEOTIDE SEQUENCE</scope>
</reference>
<feature type="compositionally biased region" description="Polar residues" evidence="5">
    <location>
        <begin position="1"/>
        <end position="20"/>
    </location>
</feature>
<sequence length="574" mass="65219">MGNKNSTITTTGHSSSVSTKNKYKKSLPSPLPATSGPAAITTNSTAVLPHSVRRILQNFLLIWLDANIDESKKDFKNSLKHLRHIVASITTFTDSQECVNFLSEIKKEKVFMIVSGSLGQYIVPEIHTLPQLDSIYVFCGNQLLHEEWAKTISKVKGVYTDIEPICKAIQIDRERCDQAMISISFRGIDPLFMYTQLFKEVLLEIDDDDTKSIKELVDYCRLQNDIAEDEIKKIEQEYHHHSPIWWYTTPYFIYSMLNRVYYNIGEYSKALSFYEQALDISKDTLPPNHPDLAACYNNIGLVYYNIGEYSKVLSLYEQALEIRQKSLSPNHPDLAASYNNIGNVYNNLGEYSKALSSHERALDLRQKTLRPNHPDMAASYNNIGNVYYNIGEYSKALSSHEQALDLRQKTHRPNHPDLADSYSNIGNVYYNMGEYSKALSSHERALEIKKKALPSNHPDLATSYNNIGQVYKNMGEYLTAHSYVKRAFDIRRKNLPPNHPSLAASYNSIGSVYCTMREYSKALSSHEQALDIATKVLPPNHPDLATSYNNIGEPENLVFFEKQGVVKLTDFGTN</sequence>
<accession>A0A815L919</accession>
<dbReference type="EMBL" id="CAJNOU010003731">
    <property type="protein sequence ID" value="CAF1406759.1"/>
    <property type="molecule type" value="Genomic_DNA"/>
</dbReference>
<dbReference type="GO" id="GO:0005871">
    <property type="term" value="C:kinesin complex"/>
    <property type="evidence" value="ECO:0007669"/>
    <property type="project" value="UniProtKB-UniRule"/>
</dbReference>
<comment type="function">
    <text evidence="4">Kinesin is a microtubule-associated force-producing protein that play a role in organelle transport.</text>
</comment>
<comment type="similarity">
    <text evidence="4">Belongs to the kinesin light chain family.</text>
</comment>
<dbReference type="PROSITE" id="PS50293">
    <property type="entry name" value="TPR_REGION"/>
    <property type="match status" value="4"/>
</dbReference>
<evidence type="ECO:0000256" key="5">
    <source>
        <dbReference type="SAM" id="MobiDB-lite"/>
    </source>
</evidence>
<feature type="repeat" description="TPR" evidence="3">
    <location>
        <begin position="251"/>
        <end position="284"/>
    </location>
</feature>
<dbReference type="PROSITE" id="PS50005">
    <property type="entry name" value="TPR"/>
    <property type="match status" value="7"/>
</dbReference>
<dbReference type="SMART" id="SM00028">
    <property type="entry name" value="TPR"/>
    <property type="match status" value="7"/>
</dbReference>
<dbReference type="Pfam" id="PF13374">
    <property type="entry name" value="TPR_10"/>
    <property type="match status" value="1"/>
</dbReference>
<keyword evidence="2 3" id="KW-0802">TPR repeat</keyword>
<dbReference type="GO" id="GO:0005874">
    <property type="term" value="C:microtubule"/>
    <property type="evidence" value="ECO:0007669"/>
    <property type="project" value="UniProtKB-UniRule"/>
</dbReference>
<comment type="subunit">
    <text evidence="4">Oligomeric complex composed of two heavy chains and two light chains.</text>
</comment>
<evidence type="ECO:0000256" key="4">
    <source>
        <dbReference type="RuleBase" id="RU367020"/>
    </source>
</evidence>
<comment type="subcellular location">
    <subcellularLocation>
        <location evidence="4">Cytoplasm</location>
        <location evidence="4">Cytoskeleton</location>
    </subcellularLocation>
</comment>
<name>A0A815L919_9BILA</name>
<dbReference type="PANTHER" id="PTHR45641:SF19">
    <property type="entry name" value="NEPHROCYSTIN-3"/>
    <property type="match status" value="1"/>
</dbReference>
<evidence type="ECO:0000256" key="2">
    <source>
        <dbReference type="ARBA" id="ARBA00022803"/>
    </source>
</evidence>
<evidence type="ECO:0000313" key="7">
    <source>
        <dbReference type="Proteomes" id="UP000663889"/>
    </source>
</evidence>
<dbReference type="PANTHER" id="PTHR45641">
    <property type="entry name" value="TETRATRICOPEPTIDE REPEAT PROTEIN (AFU_ORTHOLOGUE AFUA_6G03870)"/>
    <property type="match status" value="1"/>
</dbReference>